<dbReference type="GO" id="GO:0016746">
    <property type="term" value="F:acyltransferase activity"/>
    <property type="evidence" value="ECO:0007669"/>
    <property type="project" value="UniProtKB-KW"/>
</dbReference>
<proteinExistence type="predicted"/>
<sequence length="396" mass="44303">MRRLRNDLPYTFRPPKPRAWFRPLGLFANRFYLQRKFAVTRLDDSGFDKVKELSRAGHAVLLAPNHADHSDPHVMTELVARYGMRSHFMAAREVFEISKLGSFALESMGVFSVDRDGPDLSAIKTAITLLEKSSDPLVIYPEGEIYHHHERLDPLHEGVASILLKAAARMKDGKEAFLVPVGIRFLHDPAVEASFCDRLSALEDRIGWTPRPAMPLDERIVRLGTGLLGLKEMEHTGETGRGRIQERLASLCDALLSIAEGRHGRDAKSVTAPERVRGQRYRIRKRLLDAEKPPTASERNDLLDDLDRVFTALQAHSYIGDYFLAEHTLDRRAETIMKLEEDLLGFPNYPAPRTARVIAGEPIPVSKMLVAEELPAKGGAAALTALLEERLGGLLV</sequence>
<evidence type="ECO:0000259" key="4">
    <source>
        <dbReference type="SMART" id="SM00563"/>
    </source>
</evidence>
<feature type="domain" description="Phospholipid/glycerol acyltransferase" evidence="4">
    <location>
        <begin position="60"/>
        <end position="186"/>
    </location>
</feature>
<accession>A0ABU9AWT5</accession>
<dbReference type="PANTHER" id="PTHR10434:SF40">
    <property type="entry name" value="1-ACYL-SN-GLYCEROL-3-PHOSPHATE ACYLTRANSFERASE"/>
    <property type="match status" value="1"/>
</dbReference>
<evidence type="ECO:0000256" key="1">
    <source>
        <dbReference type="ARBA" id="ARBA00005189"/>
    </source>
</evidence>
<dbReference type="Proteomes" id="UP001371305">
    <property type="component" value="Unassembled WGS sequence"/>
</dbReference>
<evidence type="ECO:0000313" key="5">
    <source>
        <dbReference type="EMBL" id="MEK7952209.1"/>
    </source>
</evidence>
<dbReference type="CDD" id="cd07989">
    <property type="entry name" value="LPLAT_AGPAT-like"/>
    <property type="match status" value="1"/>
</dbReference>
<dbReference type="SUPFAM" id="SSF69593">
    <property type="entry name" value="Glycerol-3-phosphate (1)-acyltransferase"/>
    <property type="match status" value="1"/>
</dbReference>
<dbReference type="InterPro" id="IPR002123">
    <property type="entry name" value="Plipid/glycerol_acylTrfase"/>
</dbReference>
<comment type="pathway">
    <text evidence="1">Lipid metabolism.</text>
</comment>
<dbReference type="EMBL" id="JBBUKT010000006">
    <property type="protein sequence ID" value="MEK7952209.1"/>
    <property type="molecule type" value="Genomic_DNA"/>
</dbReference>
<reference evidence="5 6" key="1">
    <citation type="submission" date="2024-04" db="EMBL/GenBank/DDBJ databases">
        <title>Luteolibacter sp. isolated from soil.</title>
        <authorList>
            <person name="An J."/>
        </authorList>
    </citation>
    <scope>NUCLEOTIDE SEQUENCE [LARGE SCALE GENOMIC DNA]</scope>
    <source>
        <strain evidence="5 6">Y139</strain>
    </source>
</reference>
<evidence type="ECO:0000313" key="6">
    <source>
        <dbReference type="Proteomes" id="UP001371305"/>
    </source>
</evidence>
<evidence type="ECO:0000256" key="3">
    <source>
        <dbReference type="ARBA" id="ARBA00023315"/>
    </source>
</evidence>
<protein>
    <submittedName>
        <fullName evidence="5">1-acyl-sn-glycerol-3-phosphate acyltransferase</fullName>
    </submittedName>
</protein>
<dbReference type="Pfam" id="PF01553">
    <property type="entry name" value="Acyltransferase"/>
    <property type="match status" value="1"/>
</dbReference>
<keyword evidence="3 5" id="KW-0012">Acyltransferase</keyword>
<name>A0ABU9AWT5_9BACT</name>
<keyword evidence="6" id="KW-1185">Reference proteome</keyword>
<dbReference type="PANTHER" id="PTHR10434">
    <property type="entry name" value="1-ACYL-SN-GLYCEROL-3-PHOSPHATE ACYLTRANSFERASE"/>
    <property type="match status" value="1"/>
</dbReference>
<comment type="caution">
    <text evidence="5">The sequence shown here is derived from an EMBL/GenBank/DDBJ whole genome shotgun (WGS) entry which is preliminary data.</text>
</comment>
<dbReference type="SMART" id="SM00563">
    <property type="entry name" value="PlsC"/>
    <property type="match status" value="1"/>
</dbReference>
<keyword evidence="2" id="KW-0808">Transferase</keyword>
<organism evidence="5 6">
    <name type="scientific">Luteolibacter soli</name>
    <dbReference type="NCBI Taxonomy" id="3135280"/>
    <lineage>
        <taxon>Bacteria</taxon>
        <taxon>Pseudomonadati</taxon>
        <taxon>Verrucomicrobiota</taxon>
        <taxon>Verrucomicrobiia</taxon>
        <taxon>Verrucomicrobiales</taxon>
        <taxon>Verrucomicrobiaceae</taxon>
        <taxon>Luteolibacter</taxon>
    </lineage>
</organism>
<gene>
    <name evidence="5" type="ORF">WKV53_16985</name>
</gene>
<evidence type="ECO:0000256" key="2">
    <source>
        <dbReference type="ARBA" id="ARBA00022679"/>
    </source>
</evidence>
<dbReference type="RefSeq" id="WP_341405967.1">
    <property type="nucleotide sequence ID" value="NZ_JBBUKT010000006.1"/>
</dbReference>